<protein>
    <submittedName>
        <fullName evidence="7">Basic helix-loop-helix transcription factor</fullName>
    </submittedName>
</protein>
<dbReference type="SMART" id="SM00353">
    <property type="entry name" value="HLH"/>
    <property type="match status" value="1"/>
</dbReference>
<keyword evidence="3" id="KW-0804">Transcription</keyword>
<dbReference type="FunFam" id="4.10.280.10:FF:000004">
    <property type="entry name" value="Basic helix-loop-helix transcription factor"/>
    <property type="match status" value="1"/>
</dbReference>
<evidence type="ECO:0000256" key="2">
    <source>
        <dbReference type="ARBA" id="ARBA00023015"/>
    </source>
</evidence>
<dbReference type="AlphaFoldDB" id="A0A0H3YBW7"/>
<keyword evidence="2" id="KW-0805">Transcription regulation</keyword>
<feature type="region of interest" description="Disordered" evidence="5">
    <location>
        <begin position="416"/>
        <end position="462"/>
    </location>
</feature>
<dbReference type="GO" id="GO:0010017">
    <property type="term" value="P:red or far-red light signaling pathway"/>
    <property type="evidence" value="ECO:0007669"/>
    <property type="project" value="UniProtKB-ARBA"/>
</dbReference>
<dbReference type="GO" id="GO:0046983">
    <property type="term" value="F:protein dimerization activity"/>
    <property type="evidence" value="ECO:0007669"/>
    <property type="project" value="InterPro"/>
</dbReference>
<evidence type="ECO:0000259" key="6">
    <source>
        <dbReference type="PROSITE" id="PS50888"/>
    </source>
</evidence>
<feature type="compositionally biased region" description="Polar residues" evidence="5">
    <location>
        <begin position="495"/>
        <end position="510"/>
    </location>
</feature>
<dbReference type="SUPFAM" id="SSF47459">
    <property type="entry name" value="HLH, helix-loop-helix DNA-binding domain"/>
    <property type="match status" value="1"/>
</dbReference>
<sequence length="510" mass="56519">MNHCVPEFHEMEDDDSIPTPSTFSRPKRTATGEEEIMELLWQNGQVVVQSQNQKPPKRTDSCGGSGEVVIPPEREIRSTAEEHQHLFMQEDEMASWLQYPLDDSFDRDFYADLLYSAPPPPPLITATANAQPRAAAEIRPPPIQTPVARPDNPPRVHNFVHFSRLPIRPRMAPQESSTVVESNETPTGARESRVSHKVTDSRPPVHADTSTVRTRDTSGAAGTCDLTVTSSPDGSPASFSGETHQPQQKPAADRKRKVREADDNECQSEDIEFEASEGKKQGRGSSSTKRSRAAEVHNLSERRRRDRINEKMRALQELIPRCNKSDKASMLDEAIEYLKSLQLQVQMMSMGCGMVPMMYPAGMQQYMPAMGLGMGMGMGMDMGMSRPVVHYPPMMAGSAMPNPAAAAAQMGPRFALPPFHMQPVPVPDPSRSQPTNHTDPVPNSTTPQNHNHPRFPSFSDSYQQYLGFHPTQLPIPQARLISINQGVVQHDDNKPSTSKDIGNPHNQQTG</sequence>
<dbReference type="PROSITE" id="PS50888">
    <property type="entry name" value="BHLH"/>
    <property type="match status" value="1"/>
</dbReference>
<dbReference type="CDD" id="cd11445">
    <property type="entry name" value="bHLH_AtPIF_like"/>
    <property type="match status" value="1"/>
</dbReference>
<feature type="compositionally biased region" description="Acidic residues" evidence="5">
    <location>
        <begin position="262"/>
        <end position="275"/>
    </location>
</feature>
<feature type="region of interest" description="Disordered" evidence="5">
    <location>
        <begin position="167"/>
        <end position="300"/>
    </location>
</feature>
<comment type="subcellular location">
    <subcellularLocation>
        <location evidence="1">Nucleus</location>
    </subcellularLocation>
</comment>
<dbReference type="PANTHER" id="PTHR46807:SF8">
    <property type="entry name" value="TRANSCRIPTION FACTOR PIF1-LIKE ISOFORM X2"/>
    <property type="match status" value="1"/>
</dbReference>
<dbReference type="InterPro" id="IPR047265">
    <property type="entry name" value="PIF1-like_bHLH"/>
</dbReference>
<dbReference type="GO" id="GO:0003700">
    <property type="term" value="F:DNA-binding transcription factor activity"/>
    <property type="evidence" value="ECO:0007669"/>
    <property type="project" value="InterPro"/>
</dbReference>
<feature type="compositionally biased region" description="Polar residues" evidence="5">
    <location>
        <begin position="430"/>
        <end position="450"/>
    </location>
</feature>
<evidence type="ECO:0000256" key="4">
    <source>
        <dbReference type="ARBA" id="ARBA00023242"/>
    </source>
</evidence>
<feature type="compositionally biased region" description="Basic and acidic residues" evidence="5">
    <location>
        <begin position="190"/>
        <end position="205"/>
    </location>
</feature>
<feature type="region of interest" description="Disordered" evidence="5">
    <location>
        <begin position="49"/>
        <end position="69"/>
    </location>
</feature>
<keyword evidence="4" id="KW-0539">Nucleus</keyword>
<reference evidence="7" key="1">
    <citation type="submission" date="2014-12" db="EMBL/GenBank/DDBJ databases">
        <title>Genome-wide characterization and analysis of bHLH transcription factors related to tanshinones biosynthesis in Salvia miltiorrhiza.</title>
        <authorList>
            <person name="Zhang X."/>
            <person name="Song J."/>
        </authorList>
    </citation>
    <scope>NUCLEOTIDE SEQUENCE</scope>
</reference>
<accession>A0A0H3YBW7</accession>
<dbReference type="Pfam" id="PF00010">
    <property type="entry name" value="HLH"/>
    <property type="match status" value="1"/>
</dbReference>
<feature type="region of interest" description="Disordered" evidence="5">
    <location>
        <begin position="1"/>
        <end position="31"/>
    </location>
</feature>
<feature type="domain" description="BHLH" evidence="6">
    <location>
        <begin position="292"/>
        <end position="341"/>
    </location>
</feature>
<dbReference type="PANTHER" id="PTHR46807">
    <property type="entry name" value="TRANSCRIPTION FACTOR PIF3"/>
    <property type="match status" value="1"/>
</dbReference>
<dbReference type="EMBL" id="KP257554">
    <property type="protein sequence ID" value="AKN09656.1"/>
    <property type="molecule type" value="mRNA"/>
</dbReference>
<feature type="compositionally biased region" description="Polar residues" evidence="5">
    <location>
        <begin position="174"/>
        <end position="186"/>
    </location>
</feature>
<evidence type="ECO:0000313" key="7">
    <source>
        <dbReference type="EMBL" id="AKN09656.1"/>
    </source>
</evidence>
<evidence type="ECO:0000256" key="3">
    <source>
        <dbReference type="ARBA" id="ARBA00023163"/>
    </source>
</evidence>
<dbReference type="InterPro" id="IPR036638">
    <property type="entry name" value="HLH_DNA-bd_sf"/>
</dbReference>
<organism evidence="7">
    <name type="scientific">Salvia miltiorrhiza</name>
    <name type="common">Chinese sage</name>
    <dbReference type="NCBI Taxonomy" id="226208"/>
    <lineage>
        <taxon>Eukaryota</taxon>
        <taxon>Viridiplantae</taxon>
        <taxon>Streptophyta</taxon>
        <taxon>Embryophyta</taxon>
        <taxon>Tracheophyta</taxon>
        <taxon>Spermatophyta</taxon>
        <taxon>Magnoliopsida</taxon>
        <taxon>eudicotyledons</taxon>
        <taxon>Gunneridae</taxon>
        <taxon>Pentapetalae</taxon>
        <taxon>asterids</taxon>
        <taxon>lamiids</taxon>
        <taxon>Lamiales</taxon>
        <taxon>Lamiaceae</taxon>
        <taxon>Nepetoideae</taxon>
        <taxon>Mentheae</taxon>
        <taxon>Salviinae</taxon>
        <taxon>Salvia</taxon>
        <taxon>Salvia incertae sedis</taxon>
    </lineage>
</organism>
<dbReference type="Gene3D" id="4.10.280.10">
    <property type="entry name" value="Helix-loop-helix DNA-binding domain"/>
    <property type="match status" value="1"/>
</dbReference>
<dbReference type="InterPro" id="IPR044273">
    <property type="entry name" value="PIF3-like"/>
</dbReference>
<proteinExistence type="evidence at transcript level"/>
<dbReference type="GO" id="GO:0005634">
    <property type="term" value="C:nucleus"/>
    <property type="evidence" value="ECO:0007669"/>
    <property type="project" value="UniProtKB-SubCell"/>
</dbReference>
<feature type="region of interest" description="Disordered" evidence="5">
    <location>
        <begin position="487"/>
        <end position="510"/>
    </location>
</feature>
<feature type="compositionally biased region" description="Polar residues" evidence="5">
    <location>
        <begin position="226"/>
        <end position="248"/>
    </location>
</feature>
<evidence type="ECO:0000256" key="5">
    <source>
        <dbReference type="SAM" id="MobiDB-lite"/>
    </source>
</evidence>
<evidence type="ECO:0000256" key="1">
    <source>
        <dbReference type="ARBA" id="ARBA00004123"/>
    </source>
</evidence>
<dbReference type="InterPro" id="IPR011598">
    <property type="entry name" value="bHLH_dom"/>
</dbReference>
<name>A0A0H3YBW7_SALMI</name>